<sequence length="227" mass="24939">MDTFFEVNRVIPFGTKILDAAWSVPTTSTHAHTAVILTHGAGADMNFRHLASLARALASDGLLCLRFTCRALNLAYRVKAYHAAWNYLKSQGKFAVKSIYLGGRSMGGRAAAALARQLSQDGDDAPQGLICLSFPLHPPAQSHAHLQRSEDLRMLPASIPVLFVSGTEDDMCDRDLFNKMLKDMEAPTEVFWLQGGSHGLAVRGRPEESIMDEVNQKVISWISERGD</sequence>
<dbReference type="Gene3D" id="3.40.50.1820">
    <property type="entry name" value="alpha/beta hydrolase"/>
    <property type="match status" value="1"/>
</dbReference>
<evidence type="ECO:0000313" key="3">
    <source>
        <dbReference type="Proteomes" id="UP000265200"/>
    </source>
</evidence>
<evidence type="ECO:0000259" key="1">
    <source>
        <dbReference type="Pfam" id="PF20408"/>
    </source>
</evidence>
<dbReference type="AlphaFoldDB" id="A0A3P9HC85"/>
<dbReference type="Ensembl" id="ENSORLT00015006368.1">
    <property type="protein sequence ID" value="ENSORLP00015005179.1"/>
    <property type="gene ID" value="ENSORLG00015005965.1"/>
</dbReference>
<evidence type="ECO:0000313" key="2">
    <source>
        <dbReference type="Ensembl" id="ENSORLP00015005179.1"/>
    </source>
</evidence>
<proteinExistence type="predicted"/>
<dbReference type="Proteomes" id="UP000265200">
    <property type="component" value="Chromosome 21"/>
</dbReference>
<dbReference type="PANTHER" id="PTHR13136">
    <property type="entry name" value="TESTIS DEVELOPMENT PROTEIN PRTD"/>
    <property type="match status" value="1"/>
</dbReference>
<reference key="1">
    <citation type="journal article" date="2007" name="Nature">
        <title>The medaka draft genome and insights into vertebrate genome evolution.</title>
        <authorList>
            <person name="Kasahara M."/>
            <person name="Naruse K."/>
            <person name="Sasaki S."/>
            <person name="Nakatani Y."/>
            <person name="Qu W."/>
            <person name="Ahsan B."/>
            <person name="Yamada T."/>
            <person name="Nagayasu Y."/>
            <person name="Doi K."/>
            <person name="Kasai Y."/>
            <person name="Jindo T."/>
            <person name="Kobayashi D."/>
            <person name="Shimada A."/>
            <person name="Toyoda A."/>
            <person name="Kuroki Y."/>
            <person name="Fujiyama A."/>
            <person name="Sasaki T."/>
            <person name="Shimizu A."/>
            <person name="Asakawa S."/>
            <person name="Shimizu N."/>
            <person name="Hashimoto S."/>
            <person name="Yang J."/>
            <person name="Lee Y."/>
            <person name="Matsushima K."/>
            <person name="Sugano S."/>
            <person name="Sakaizumi M."/>
            <person name="Narita T."/>
            <person name="Ohishi K."/>
            <person name="Haga S."/>
            <person name="Ohta F."/>
            <person name="Nomoto H."/>
            <person name="Nogata K."/>
            <person name="Morishita T."/>
            <person name="Endo T."/>
            <person name="Shin-I T."/>
            <person name="Takeda H."/>
            <person name="Morishita S."/>
            <person name="Kohara Y."/>
        </authorList>
    </citation>
    <scope>NUCLEOTIDE SEQUENCE [LARGE SCALE GENOMIC DNA]</scope>
    <source>
        <strain>Hd-rR</strain>
    </source>
</reference>
<dbReference type="InterPro" id="IPR026555">
    <property type="entry name" value="NSL3/Tex30"/>
</dbReference>
<organism evidence="2 3">
    <name type="scientific">Oryzias latipes</name>
    <name type="common">Japanese rice fish</name>
    <name type="synonym">Japanese killifish</name>
    <dbReference type="NCBI Taxonomy" id="8090"/>
    <lineage>
        <taxon>Eukaryota</taxon>
        <taxon>Metazoa</taxon>
        <taxon>Chordata</taxon>
        <taxon>Craniata</taxon>
        <taxon>Vertebrata</taxon>
        <taxon>Euteleostomi</taxon>
        <taxon>Actinopterygii</taxon>
        <taxon>Neopterygii</taxon>
        <taxon>Teleostei</taxon>
        <taxon>Neoteleostei</taxon>
        <taxon>Acanthomorphata</taxon>
        <taxon>Ovalentaria</taxon>
        <taxon>Atherinomorphae</taxon>
        <taxon>Beloniformes</taxon>
        <taxon>Adrianichthyidae</taxon>
        <taxon>Oryziinae</taxon>
        <taxon>Oryzias</taxon>
    </lineage>
</organism>
<dbReference type="InterPro" id="IPR029058">
    <property type="entry name" value="AB_hydrolase_fold"/>
</dbReference>
<accession>A0A3P9HC85</accession>
<feature type="domain" description="KANL3/Tex30 alpha/beta hydrolase-like" evidence="1">
    <location>
        <begin position="33"/>
        <end position="217"/>
    </location>
</feature>
<reference evidence="2" key="3">
    <citation type="submission" date="2025-08" db="UniProtKB">
        <authorList>
            <consortium name="Ensembl"/>
        </authorList>
    </citation>
    <scope>IDENTIFICATION</scope>
    <source>
        <strain evidence="2">HSOK</strain>
    </source>
</reference>
<dbReference type="Pfam" id="PF20408">
    <property type="entry name" value="Abhydrolase_11"/>
    <property type="match status" value="1"/>
</dbReference>
<dbReference type="InterPro" id="IPR046879">
    <property type="entry name" value="KANL3/Tex30_Abhydrolase"/>
</dbReference>
<protein>
    <submittedName>
        <fullName evidence="2">Testis expressed 30</fullName>
    </submittedName>
</protein>
<reference evidence="2" key="4">
    <citation type="submission" date="2025-09" db="UniProtKB">
        <authorList>
            <consortium name="Ensembl"/>
        </authorList>
    </citation>
    <scope>IDENTIFICATION</scope>
    <source>
        <strain evidence="2">HSOK</strain>
    </source>
</reference>
<name>A0A3P9HC85_ORYLA</name>
<dbReference type="PANTHER" id="PTHR13136:SF11">
    <property type="entry name" value="TESTIS-EXPRESSED PROTEIN 30"/>
    <property type="match status" value="1"/>
</dbReference>
<dbReference type="SUPFAM" id="SSF53474">
    <property type="entry name" value="alpha/beta-Hydrolases"/>
    <property type="match status" value="1"/>
</dbReference>
<reference evidence="2 3" key="2">
    <citation type="submission" date="2017-04" db="EMBL/GenBank/DDBJ databases">
        <title>CpG methylation of centromeres and impact of large insertions on vertebrate speciation.</title>
        <authorList>
            <person name="Ichikawa K."/>
            <person name="Yoshimura J."/>
            <person name="Morishita S."/>
        </authorList>
    </citation>
    <scope>NUCLEOTIDE SEQUENCE</scope>
    <source>
        <strain evidence="2 3">HSOK</strain>
    </source>
</reference>